<name>A0A3S1I254_ELYCH</name>
<evidence type="ECO:0000313" key="4">
    <source>
        <dbReference type="Proteomes" id="UP000271974"/>
    </source>
</evidence>
<keyword evidence="2" id="KW-0472">Membrane</keyword>
<comment type="caution">
    <text evidence="3">The sequence shown here is derived from an EMBL/GenBank/DDBJ whole genome shotgun (WGS) entry which is preliminary data.</text>
</comment>
<organism evidence="3 4">
    <name type="scientific">Elysia chlorotica</name>
    <name type="common">Eastern emerald elysia</name>
    <name type="synonym">Sea slug</name>
    <dbReference type="NCBI Taxonomy" id="188477"/>
    <lineage>
        <taxon>Eukaryota</taxon>
        <taxon>Metazoa</taxon>
        <taxon>Spiralia</taxon>
        <taxon>Lophotrochozoa</taxon>
        <taxon>Mollusca</taxon>
        <taxon>Gastropoda</taxon>
        <taxon>Heterobranchia</taxon>
        <taxon>Euthyneura</taxon>
        <taxon>Panpulmonata</taxon>
        <taxon>Sacoglossa</taxon>
        <taxon>Placobranchoidea</taxon>
        <taxon>Plakobranchidae</taxon>
        <taxon>Elysia</taxon>
    </lineage>
</organism>
<evidence type="ECO:0000256" key="1">
    <source>
        <dbReference type="SAM" id="MobiDB-lite"/>
    </source>
</evidence>
<dbReference type="EMBL" id="RQTK01000025">
    <property type="protein sequence ID" value="RUS90779.1"/>
    <property type="molecule type" value="Genomic_DNA"/>
</dbReference>
<sequence>FPSTISVFKKAKQINLHGNFARLLENIYFLSITKRASYSRSQSLDLYTNLSRNMKFQVAFTSLVPLSFAISTVLLLIMGEVQSGPEEDYIDSIVNSFSRMNHSQRIRTWHTDCHRRCNRQLFSHVEAACENDPYRLVTSRKRSRDSDSHSSSDQKAATDIVVAHRDKNKSVPFLPKDVASVFLQKRLAGPGTGPQRVGRCTGAGAASSWRSAASARTAPGRSTPSTVTATPAGGGREPPAAPNSAPSSAHLGNTAIHSLRV</sequence>
<keyword evidence="4" id="KW-1185">Reference proteome</keyword>
<dbReference type="AlphaFoldDB" id="A0A3S1I254"/>
<reference evidence="3 4" key="1">
    <citation type="submission" date="2019-01" db="EMBL/GenBank/DDBJ databases">
        <title>A draft genome assembly of the solar-powered sea slug Elysia chlorotica.</title>
        <authorList>
            <person name="Cai H."/>
            <person name="Li Q."/>
            <person name="Fang X."/>
            <person name="Li J."/>
            <person name="Curtis N.E."/>
            <person name="Altenburger A."/>
            <person name="Shibata T."/>
            <person name="Feng M."/>
            <person name="Maeda T."/>
            <person name="Schwartz J.A."/>
            <person name="Shigenobu S."/>
            <person name="Lundholm N."/>
            <person name="Nishiyama T."/>
            <person name="Yang H."/>
            <person name="Hasebe M."/>
            <person name="Li S."/>
            <person name="Pierce S.K."/>
            <person name="Wang J."/>
        </authorList>
    </citation>
    <scope>NUCLEOTIDE SEQUENCE [LARGE SCALE GENOMIC DNA]</scope>
    <source>
        <strain evidence="3">EC2010</strain>
        <tissue evidence="3">Whole organism of an adult</tissue>
    </source>
</reference>
<keyword evidence="2" id="KW-1133">Transmembrane helix</keyword>
<proteinExistence type="predicted"/>
<protein>
    <submittedName>
        <fullName evidence="3">Uncharacterized protein</fullName>
    </submittedName>
</protein>
<evidence type="ECO:0000256" key="2">
    <source>
        <dbReference type="SAM" id="Phobius"/>
    </source>
</evidence>
<feature type="non-terminal residue" evidence="3">
    <location>
        <position position="1"/>
    </location>
</feature>
<feature type="compositionally biased region" description="Low complexity" evidence="1">
    <location>
        <begin position="202"/>
        <end position="218"/>
    </location>
</feature>
<gene>
    <name evidence="3" type="ORF">EGW08_001490</name>
</gene>
<dbReference type="Proteomes" id="UP000271974">
    <property type="component" value="Unassembled WGS sequence"/>
</dbReference>
<feature type="region of interest" description="Disordered" evidence="1">
    <location>
        <begin position="188"/>
        <end position="261"/>
    </location>
</feature>
<keyword evidence="2" id="KW-0812">Transmembrane</keyword>
<evidence type="ECO:0000313" key="3">
    <source>
        <dbReference type="EMBL" id="RUS90779.1"/>
    </source>
</evidence>
<feature type="transmembrane region" description="Helical" evidence="2">
    <location>
        <begin position="58"/>
        <end position="78"/>
    </location>
</feature>
<accession>A0A3S1I254</accession>